<gene>
    <name evidence="1" type="ORF">NEH16_33125</name>
</gene>
<dbReference type="Proteomes" id="UP001164963">
    <property type="component" value="Chromosome"/>
</dbReference>
<dbReference type="RefSeq" id="WP_265546885.1">
    <property type="nucleotide sequence ID" value="NZ_CP098740.1"/>
</dbReference>
<protein>
    <submittedName>
        <fullName evidence="1">Uncharacterized protein</fullName>
    </submittedName>
</protein>
<reference evidence="1" key="1">
    <citation type="journal article" date="2022" name="Front. Microbiol.">
        <title>Mirubactin C rescues the lethal effect of cell wall biosynthesis mutations in Bacillus subtilis.</title>
        <authorList>
            <person name="Kepplinger B."/>
            <person name="Wen X."/>
            <person name="Tyler A.R."/>
            <person name="Kim B.Y."/>
            <person name="Brown J."/>
            <person name="Banks P."/>
            <person name="Dashti Y."/>
            <person name="Mackenzie E.S."/>
            <person name="Wills C."/>
            <person name="Kawai Y."/>
            <person name="Waldron K.J."/>
            <person name="Allenby N.E.E."/>
            <person name="Wu L.J."/>
            <person name="Hall M.J."/>
            <person name="Errington J."/>
        </authorList>
    </citation>
    <scope>NUCLEOTIDE SEQUENCE</scope>
    <source>
        <strain evidence="1">MDA8-470</strain>
    </source>
</reference>
<sequence>MPEYEVSWTIELEAPGPVEAARAALAIHRNPASWATVFTVRSDTEDVTVDLDPEHTDPSGHGTRT</sequence>
<keyword evidence="2" id="KW-1185">Reference proteome</keyword>
<evidence type="ECO:0000313" key="1">
    <source>
        <dbReference type="EMBL" id="UZK58280.1"/>
    </source>
</evidence>
<organism evidence="1 2">
    <name type="scientific">Streptomyces drozdowiczii</name>
    <dbReference type="NCBI Taxonomy" id="202862"/>
    <lineage>
        <taxon>Bacteria</taxon>
        <taxon>Bacillati</taxon>
        <taxon>Actinomycetota</taxon>
        <taxon>Actinomycetes</taxon>
        <taxon>Kitasatosporales</taxon>
        <taxon>Streptomycetaceae</taxon>
        <taxon>Streptomyces</taxon>
    </lineage>
</organism>
<name>A0ABY6Q154_9ACTN</name>
<accession>A0ABY6Q154</accession>
<proteinExistence type="predicted"/>
<dbReference type="EMBL" id="CP098740">
    <property type="protein sequence ID" value="UZK58280.1"/>
    <property type="molecule type" value="Genomic_DNA"/>
</dbReference>
<evidence type="ECO:0000313" key="2">
    <source>
        <dbReference type="Proteomes" id="UP001164963"/>
    </source>
</evidence>